<organism evidence="2">
    <name type="scientific">Shewanella putrefaciens (strain CN-32 / ATCC BAA-453)</name>
    <dbReference type="NCBI Taxonomy" id="319224"/>
    <lineage>
        <taxon>Bacteria</taxon>
        <taxon>Pseudomonadati</taxon>
        <taxon>Pseudomonadota</taxon>
        <taxon>Gammaproteobacteria</taxon>
        <taxon>Alteromonadales</taxon>
        <taxon>Shewanellaceae</taxon>
        <taxon>Shewanella</taxon>
    </lineage>
</organism>
<dbReference type="eggNOG" id="COG0463">
    <property type="taxonomic scope" value="Bacteria"/>
</dbReference>
<accession>A4Y8G9</accession>
<dbReference type="PANTHER" id="PTHR22916">
    <property type="entry name" value="GLYCOSYLTRANSFERASE"/>
    <property type="match status" value="1"/>
</dbReference>
<dbReference type="CDD" id="cd04196">
    <property type="entry name" value="GT_2_like_d"/>
    <property type="match status" value="1"/>
</dbReference>
<dbReference type="Gene3D" id="3.90.550.10">
    <property type="entry name" value="Spore Coat Polysaccharide Biosynthesis Protein SpsA, Chain A"/>
    <property type="match status" value="1"/>
</dbReference>
<dbReference type="EMBL" id="CP000681">
    <property type="protein sequence ID" value="ABP76252.1"/>
    <property type="molecule type" value="Genomic_DNA"/>
</dbReference>
<sequence length="310" mass="35712">MNIAILIATYNGSRFINEQIDSILKDEDYSTISKIIVTDDGSLDDTVELIRKYNDIIVVNNLSQDKGPASNFVSGLDYCKDMDYVFFCDQDDIWFKNKISTFLKHIKYLDDNFPGVIYSDLKLVDTFGCDLGKTFFENESIPCDWGVNVNNLFLQNCAPGCAMMINRKAIGRVLDTYSKNVVMHDWWVILFASLYKNVIAIEDCTISYRQHENNAVGASRKVTLRNIPILYSKSKSNLSKVIFQISYFYSSLSQAELALLSTKQKMLLDILSRLSVDSSFLLRCKLFFYPGKFKSSFIRDFFTRVYFLFF</sequence>
<reference evidence="2" key="1">
    <citation type="submission" date="2007-04" db="EMBL/GenBank/DDBJ databases">
        <title>Complete sequence of Shewanella putrefaciens CN-32.</title>
        <authorList>
            <consortium name="US DOE Joint Genome Institute"/>
            <person name="Copeland A."/>
            <person name="Lucas S."/>
            <person name="Lapidus A."/>
            <person name="Barry K."/>
            <person name="Detter J.C."/>
            <person name="Glavina del Rio T."/>
            <person name="Hammon N."/>
            <person name="Israni S."/>
            <person name="Dalin E."/>
            <person name="Tice H."/>
            <person name="Pitluck S."/>
            <person name="Chain P."/>
            <person name="Malfatti S."/>
            <person name="Shin M."/>
            <person name="Vergez L."/>
            <person name="Schmutz J."/>
            <person name="Larimer F."/>
            <person name="Land M."/>
            <person name="Hauser L."/>
            <person name="Kyrpides N."/>
            <person name="Mikhailova N."/>
            <person name="Romine M.F."/>
            <person name="Fredrickson J."/>
            <person name="Tiedje J."/>
            <person name="Richardson P."/>
        </authorList>
    </citation>
    <scope>NUCLEOTIDE SEQUENCE [LARGE SCALE GENOMIC DNA]</scope>
    <source>
        <strain evidence="2">CN-32</strain>
    </source>
</reference>
<protein>
    <submittedName>
        <fullName evidence="2">Glycosyl transferase, family 2</fullName>
    </submittedName>
</protein>
<gene>
    <name evidence="2" type="ordered locus">Sputcn32_2531</name>
</gene>
<dbReference type="AlphaFoldDB" id="A4Y8G9"/>
<dbReference type="SUPFAM" id="SSF53448">
    <property type="entry name" value="Nucleotide-diphospho-sugar transferases"/>
    <property type="match status" value="1"/>
</dbReference>
<dbReference type="KEGG" id="spc:Sputcn32_2531"/>
<proteinExistence type="predicted"/>
<evidence type="ECO:0000259" key="1">
    <source>
        <dbReference type="Pfam" id="PF00535"/>
    </source>
</evidence>
<dbReference type="InterPro" id="IPR001173">
    <property type="entry name" value="Glyco_trans_2-like"/>
</dbReference>
<dbReference type="STRING" id="319224.Sputcn32_2531"/>
<dbReference type="GO" id="GO:0016758">
    <property type="term" value="F:hexosyltransferase activity"/>
    <property type="evidence" value="ECO:0007669"/>
    <property type="project" value="UniProtKB-ARBA"/>
</dbReference>
<dbReference type="CAZy" id="GT2">
    <property type="family name" value="Glycosyltransferase Family 2"/>
</dbReference>
<dbReference type="HOGENOM" id="CLU_025996_2_1_6"/>
<keyword evidence="2" id="KW-0808">Transferase</keyword>
<dbReference type="Pfam" id="PF00535">
    <property type="entry name" value="Glycos_transf_2"/>
    <property type="match status" value="1"/>
</dbReference>
<dbReference type="PANTHER" id="PTHR22916:SF3">
    <property type="entry name" value="UDP-GLCNAC:BETAGAL BETA-1,3-N-ACETYLGLUCOSAMINYLTRANSFERASE-LIKE PROTEIN 1"/>
    <property type="match status" value="1"/>
</dbReference>
<evidence type="ECO:0000313" key="2">
    <source>
        <dbReference type="EMBL" id="ABP76252.1"/>
    </source>
</evidence>
<name>A4Y8G9_SHEPC</name>
<feature type="domain" description="Glycosyltransferase 2-like" evidence="1">
    <location>
        <begin position="5"/>
        <end position="115"/>
    </location>
</feature>
<dbReference type="InterPro" id="IPR029044">
    <property type="entry name" value="Nucleotide-diphossugar_trans"/>
</dbReference>